<evidence type="ECO:0000313" key="2">
    <source>
        <dbReference type="Proteomes" id="UP000245207"/>
    </source>
</evidence>
<sequence length="121" mass="13270">MANTQLAIVASPNKTTSYESLLQSQKELITKQINDLQNIVTVQCKLTGVNPLSQEMAAGALSIKIGKRPRDLLNPKAIKHMHSIFSVKDEISKKETRAISALFGLTATQPTFSPKNDSYTL</sequence>
<dbReference type="STRING" id="35608.A0A2U1K9N4"/>
<comment type="caution">
    <text evidence="1">The sequence shown here is derived from an EMBL/GenBank/DDBJ whole genome shotgun (WGS) entry which is preliminary data.</text>
</comment>
<dbReference type="EMBL" id="PKPP01028586">
    <property type="protein sequence ID" value="PWA25578.1"/>
    <property type="molecule type" value="Genomic_DNA"/>
</dbReference>
<dbReference type="Proteomes" id="UP000245207">
    <property type="component" value="Unassembled WGS sequence"/>
</dbReference>
<reference evidence="1 2" key="1">
    <citation type="journal article" date="2018" name="Mol. Plant">
        <title>The genome of Artemisia annua provides insight into the evolution of Asteraceae family and artemisinin biosynthesis.</title>
        <authorList>
            <person name="Shen Q."/>
            <person name="Zhang L."/>
            <person name="Liao Z."/>
            <person name="Wang S."/>
            <person name="Yan T."/>
            <person name="Shi P."/>
            <person name="Liu M."/>
            <person name="Fu X."/>
            <person name="Pan Q."/>
            <person name="Wang Y."/>
            <person name="Lv Z."/>
            <person name="Lu X."/>
            <person name="Zhang F."/>
            <person name="Jiang W."/>
            <person name="Ma Y."/>
            <person name="Chen M."/>
            <person name="Hao X."/>
            <person name="Li L."/>
            <person name="Tang Y."/>
            <person name="Lv G."/>
            <person name="Zhou Y."/>
            <person name="Sun X."/>
            <person name="Brodelius P.E."/>
            <person name="Rose J.K.C."/>
            <person name="Tang K."/>
        </authorList>
    </citation>
    <scope>NUCLEOTIDE SEQUENCE [LARGE SCALE GENOMIC DNA]</scope>
    <source>
        <strain evidence="2">cv. Huhao1</strain>
        <tissue evidence="1">Leaf</tissue>
    </source>
</reference>
<organism evidence="1 2">
    <name type="scientific">Artemisia annua</name>
    <name type="common">Sweet wormwood</name>
    <dbReference type="NCBI Taxonomy" id="35608"/>
    <lineage>
        <taxon>Eukaryota</taxon>
        <taxon>Viridiplantae</taxon>
        <taxon>Streptophyta</taxon>
        <taxon>Embryophyta</taxon>
        <taxon>Tracheophyta</taxon>
        <taxon>Spermatophyta</taxon>
        <taxon>Magnoliopsida</taxon>
        <taxon>eudicotyledons</taxon>
        <taxon>Gunneridae</taxon>
        <taxon>Pentapetalae</taxon>
        <taxon>asterids</taxon>
        <taxon>campanulids</taxon>
        <taxon>Asterales</taxon>
        <taxon>Asteraceae</taxon>
        <taxon>Asteroideae</taxon>
        <taxon>Anthemideae</taxon>
        <taxon>Artemisiinae</taxon>
        <taxon>Artemisia</taxon>
    </lineage>
</organism>
<gene>
    <name evidence="1" type="ORF">CTI12_AA628400</name>
</gene>
<accession>A0A2U1K9N4</accession>
<dbReference type="OrthoDB" id="1706354at2759"/>
<evidence type="ECO:0000313" key="1">
    <source>
        <dbReference type="EMBL" id="PWA25578.1"/>
    </source>
</evidence>
<keyword evidence="1" id="KW-0371">Homeobox</keyword>
<dbReference type="AlphaFoldDB" id="A0A2U1K9N4"/>
<keyword evidence="1" id="KW-0238">DNA-binding</keyword>
<keyword evidence="2" id="KW-1185">Reference proteome</keyword>
<dbReference type="GO" id="GO:0003677">
    <property type="term" value="F:DNA binding"/>
    <property type="evidence" value="ECO:0007669"/>
    <property type="project" value="UniProtKB-KW"/>
</dbReference>
<name>A0A2U1K9N4_ARTAN</name>
<proteinExistence type="predicted"/>
<protein>
    <submittedName>
        <fullName evidence="1">Homeodomain-containing protein</fullName>
    </submittedName>
</protein>